<dbReference type="RefSeq" id="WP_183397255.1">
    <property type="nucleotide sequence ID" value="NZ_JACIDS010000001.1"/>
</dbReference>
<evidence type="ECO:0000313" key="5">
    <source>
        <dbReference type="Proteomes" id="UP000553963"/>
    </source>
</evidence>
<accession>A0A840AKQ0</accession>
<reference evidence="4 5" key="1">
    <citation type="submission" date="2020-08" db="EMBL/GenBank/DDBJ databases">
        <title>Genomic Encyclopedia of Type Strains, Phase IV (KMG-IV): sequencing the most valuable type-strain genomes for metagenomic binning, comparative biology and taxonomic classification.</title>
        <authorList>
            <person name="Goeker M."/>
        </authorList>
    </citation>
    <scope>NUCLEOTIDE SEQUENCE [LARGE SCALE GENOMIC DNA]</scope>
    <source>
        <strain evidence="4 5">DSM 25966</strain>
    </source>
</reference>
<dbReference type="EMBL" id="JACIDS010000001">
    <property type="protein sequence ID" value="MBB3929617.1"/>
    <property type="molecule type" value="Genomic_DNA"/>
</dbReference>
<evidence type="ECO:0000256" key="1">
    <source>
        <dbReference type="ARBA" id="ARBA00006407"/>
    </source>
</evidence>
<dbReference type="Proteomes" id="UP000553963">
    <property type="component" value="Unassembled WGS sequence"/>
</dbReference>
<name>A0A840AKQ0_9HYPH</name>
<dbReference type="InterPro" id="IPR014569">
    <property type="entry name" value="Ubq_cyt-c_CBP3-rel"/>
</dbReference>
<dbReference type="PANTHER" id="PTHR12184:SF1">
    <property type="entry name" value="UBIQUINOL-CYTOCHROME-C REDUCTASE COMPLEX ASSEMBLY FACTOR 1"/>
    <property type="match status" value="1"/>
</dbReference>
<protein>
    <submittedName>
        <fullName evidence="4">Cytochrome b pre-mRNA-processing protein 3</fullName>
    </submittedName>
</protein>
<dbReference type="InterPro" id="IPR007129">
    <property type="entry name" value="Ubiqinol_cyt_c_chaperone_CPB3"/>
</dbReference>
<comment type="caution">
    <text evidence="4">The sequence shown here is derived from an EMBL/GenBank/DDBJ whole genome shotgun (WGS) entry which is preliminary data.</text>
</comment>
<proteinExistence type="inferred from homology"/>
<dbReference type="PIRSF" id="PIRSF032079">
    <property type="entry name" value="UCP032079"/>
    <property type="match status" value="1"/>
</dbReference>
<feature type="domain" description="Ubiquinol-cytochrome c chaperone" evidence="3">
    <location>
        <begin position="34"/>
        <end position="173"/>
    </location>
</feature>
<dbReference type="AlphaFoldDB" id="A0A840AKQ0"/>
<organism evidence="4 5">
    <name type="scientific">Kaistia hirudinis</name>
    <dbReference type="NCBI Taxonomy" id="1293440"/>
    <lineage>
        <taxon>Bacteria</taxon>
        <taxon>Pseudomonadati</taxon>
        <taxon>Pseudomonadota</taxon>
        <taxon>Alphaproteobacteria</taxon>
        <taxon>Hyphomicrobiales</taxon>
        <taxon>Kaistiaceae</taxon>
        <taxon>Kaistia</taxon>
    </lineage>
</organism>
<evidence type="ECO:0000256" key="2">
    <source>
        <dbReference type="ARBA" id="ARBA00006436"/>
    </source>
</evidence>
<dbReference type="Pfam" id="PF03981">
    <property type="entry name" value="Ubiq_cyt_C_chap"/>
    <property type="match status" value="1"/>
</dbReference>
<sequence length="185" mass="20402">MFQRLFARRRNNASIAYTLYGAIVAQAREPALYRDFGVPDTLDGRFDMIVLHAFLFLNRMKTATEEQRQLGQDVFDAFLKDMDRNLREMGVSDIGVPKRLKKMAQAFYGRVGAYDSALADPHPGELADAIARNVFPGAEADEAGAALASYARTAAAALANQPVEQFFAGRLEFPPPDRSGRQVAA</sequence>
<keyword evidence="5" id="KW-1185">Reference proteome</keyword>
<dbReference type="InterPro" id="IPR021150">
    <property type="entry name" value="Ubiq_cyt_c_chap"/>
</dbReference>
<gene>
    <name evidence="4" type="ORF">GGR25_000636</name>
</gene>
<comment type="similarity">
    <text evidence="1">Belongs to the CBP3 family.</text>
</comment>
<dbReference type="PANTHER" id="PTHR12184">
    <property type="entry name" value="UBIQUINOL-CYTOCHROME C REDUCTASE COMPLEX ASSEMBLY FACTOR 1 FAMILY MEMBER"/>
    <property type="match status" value="1"/>
</dbReference>
<evidence type="ECO:0000259" key="3">
    <source>
        <dbReference type="Pfam" id="PF03981"/>
    </source>
</evidence>
<comment type="similarity">
    <text evidence="2">Belongs to the UPF0174 family.</text>
</comment>
<evidence type="ECO:0000313" key="4">
    <source>
        <dbReference type="EMBL" id="MBB3929617.1"/>
    </source>
</evidence>